<comment type="similarity">
    <text evidence="2">Belongs to the DNA polymerase alpha subunit B family.</text>
</comment>
<evidence type="ECO:0000259" key="6">
    <source>
        <dbReference type="Pfam" id="PF04042"/>
    </source>
</evidence>
<keyword evidence="8" id="KW-1185">Reference proteome</keyword>
<dbReference type="Proteomes" id="UP000007797">
    <property type="component" value="Unassembled WGS sequence"/>
</dbReference>
<organism evidence="7 8">
    <name type="scientific">Cavenderia fasciculata</name>
    <name type="common">Slime mold</name>
    <name type="synonym">Dictyostelium fasciculatum</name>
    <dbReference type="NCBI Taxonomy" id="261658"/>
    <lineage>
        <taxon>Eukaryota</taxon>
        <taxon>Amoebozoa</taxon>
        <taxon>Evosea</taxon>
        <taxon>Eumycetozoa</taxon>
        <taxon>Dictyostelia</taxon>
        <taxon>Acytosteliales</taxon>
        <taxon>Cavenderiaceae</taxon>
        <taxon>Cavenderia</taxon>
    </lineage>
</organism>
<evidence type="ECO:0000313" key="8">
    <source>
        <dbReference type="Proteomes" id="UP000007797"/>
    </source>
</evidence>
<proteinExistence type="inferred from homology"/>
<keyword evidence="5" id="KW-0539">Nucleus</keyword>
<protein>
    <recommendedName>
        <fullName evidence="3">DNA polymerase alpha subunit B</fullName>
    </recommendedName>
</protein>
<evidence type="ECO:0000256" key="1">
    <source>
        <dbReference type="ARBA" id="ARBA00004123"/>
    </source>
</evidence>
<evidence type="ECO:0000256" key="5">
    <source>
        <dbReference type="ARBA" id="ARBA00023242"/>
    </source>
</evidence>
<dbReference type="InterPro" id="IPR016722">
    <property type="entry name" value="DNA_pol_alpha_bsu"/>
</dbReference>
<dbReference type="AlphaFoldDB" id="F4PWD0"/>
<sequence length="645" mass="73545">MDMDIEDEVVRLFSKSGLSEAADLLKGMLITSCDPYVQNIIKTFKLNALVVHDEWELFCVNNRVSSDHATYLDKFKIAVKKNVNELKKRLGNTKTITHQYHNKPTLMFKFLFSHRDQTLQNKIDKQDEQEFDEIFDFSDVPTVEMVPLPNNNNNNNNNSTDNNTDNYIDDEFEMDLTEDNNNNTFNGISSGLSSHDKQQSQRAIRFAQTKVPSFRFDKRQGADEIVQEYVGERLKSKDIAPQQKMIPKIIEMVPPSKDSGNVDNTPYPTKYMSQTLEGRTKALGDSVLKYYDQFQVEFDPVANADPSNEIQRAVGRIWLYKTGLSLTSQFKLLGNNQSSVNTFSIPNPNEPIFSGQVVMVEGKRIPGQHFGCSKIYYPKQLEFLNSNQRSKKDSSCYIIVASGPFSEYENTLYHPFKELCKVIENKRPNIVILNGPFIDESNQNNQFLDKSFEEFFYEDIIQPLESITSTQFIICPSLRDVQHDYVYPQPPFKSRSKNTSSNIHFVTNPSTLLIDNSFTIGLSNTNIIQQLELRLDNGKNDIKTTGTPLICEKIIQQQCYYPLHPAEVPIETQFIDSIKFPSITPDILIFGKVDKPFIANSNEVLCIGSGQLMNHSGKTGTYTELIVAPGDEIIVHRSKVITRII</sequence>
<dbReference type="GO" id="GO:0005658">
    <property type="term" value="C:alpha DNA polymerase:primase complex"/>
    <property type="evidence" value="ECO:0007669"/>
    <property type="project" value="TreeGrafter"/>
</dbReference>
<dbReference type="EMBL" id="GL883013">
    <property type="protein sequence ID" value="EGG20294.1"/>
    <property type="molecule type" value="Genomic_DNA"/>
</dbReference>
<dbReference type="PANTHER" id="PTHR23061">
    <property type="entry name" value="DNA POLYMERASE 2 ALPHA 70 KDA SUBUNIT"/>
    <property type="match status" value="1"/>
</dbReference>
<dbReference type="KEGG" id="dfa:DFA_07417"/>
<evidence type="ECO:0000256" key="4">
    <source>
        <dbReference type="ARBA" id="ARBA00022705"/>
    </source>
</evidence>
<dbReference type="RefSeq" id="XP_004367277.1">
    <property type="nucleotide sequence ID" value="XM_004367220.1"/>
</dbReference>
<dbReference type="STRING" id="1054147.F4PWD0"/>
<comment type="subcellular location">
    <subcellularLocation>
        <location evidence="1">Nucleus</location>
    </subcellularLocation>
</comment>
<feature type="domain" description="DNA polymerase alpha/delta/epsilon subunit B" evidence="6">
    <location>
        <begin position="398"/>
        <end position="597"/>
    </location>
</feature>
<dbReference type="InterPro" id="IPR007185">
    <property type="entry name" value="DNA_pol_a/d/e_bsu"/>
</dbReference>
<reference evidence="8" key="1">
    <citation type="journal article" date="2011" name="Genome Res.">
        <title>Phylogeny-wide analysis of social amoeba genomes highlights ancient origins for complex intercellular communication.</title>
        <authorList>
            <person name="Heidel A.J."/>
            <person name="Lawal H.M."/>
            <person name="Felder M."/>
            <person name="Schilde C."/>
            <person name="Helps N.R."/>
            <person name="Tunggal B."/>
            <person name="Rivero F."/>
            <person name="John U."/>
            <person name="Schleicher M."/>
            <person name="Eichinger L."/>
            <person name="Platzer M."/>
            <person name="Noegel A.A."/>
            <person name="Schaap P."/>
            <person name="Gloeckner G."/>
        </authorList>
    </citation>
    <scope>NUCLEOTIDE SEQUENCE [LARGE SCALE GENOMIC DNA]</scope>
    <source>
        <strain evidence="8">SH3</strain>
    </source>
</reference>
<dbReference type="OMA" id="ECLIMIS"/>
<evidence type="ECO:0000256" key="3">
    <source>
        <dbReference type="ARBA" id="ARBA00018596"/>
    </source>
</evidence>
<dbReference type="GeneID" id="14872006"/>
<dbReference type="Pfam" id="PF04042">
    <property type="entry name" value="DNA_pol_E_B"/>
    <property type="match status" value="1"/>
</dbReference>
<evidence type="ECO:0000256" key="2">
    <source>
        <dbReference type="ARBA" id="ARBA00007299"/>
    </source>
</evidence>
<accession>F4PWD0</accession>
<dbReference type="Gene3D" id="3.60.21.60">
    <property type="match status" value="2"/>
</dbReference>
<evidence type="ECO:0000313" key="7">
    <source>
        <dbReference type="EMBL" id="EGG20294.1"/>
    </source>
</evidence>
<dbReference type="GO" id="GO:0006270">
    <property type="term" value="P:DNA replication initiation"/>
    <property type="evidence" value="ECO:0007669"/>
    <property type="project" value="TreeGrafter"/>
</dbReference>
<name>F4PWD0_CACFS</name>
<gene>
    <name evidence="7" type="ORF">DFA_07417</name>
</gene>
<dbReference type="GO" id="GO:0003677">
    <property type="term" value="F:DNA binding"/>
    <property type="evidence" value="ECO:0007669"/>
    <property type="project" value="InterPro"/>
</dbReference>
<dbReference type="OrthoDB" id="336885at2759"/>
<keyword evidence="4" id="KW-0235">DNA replication</keyword>
<dbReference type="PANTHER" id="PTHR23061:SF12">
    <property type="entry name" value="DNA POLYMERASE ALPHA SUBUNIT B"/>
    <property type="match status" value="1"/>
</dbReference>